<dbReference type="Gene3D" id="2.60.120.920">
    <property type="match status" value="1"/>
</dbReference>
<reference evidence="1 2" key="1">
    <citation type="submission" date="2019-10" db="EMBL/GenBank/DDBJ databases">
        <authorList>
            <person name="Palmer J.M."/>
        </authorList>
    </citation>
    <scope>NUCLEOTIDE SEQUENCE [LARGE SCALE GENOMIC DNA]</scope>
    <source>
        <strain evidence="1 2">TWF694</strain>
    </source>
</reference>
<organism evidence="1 2">
    <name type="scientific">Orbilia ellipsospora</name>
    <dbReference type="NCBI Taxonomy" id="2528407"/>
    <lineage>
        <taxon>Eukaryota</taxon>
        <taxon>Fungi</taxon>
        <taxon>Dikarya</taxon>
        <taxon>Ascomycota</taxon>
        <taxon>Pezizomycotina</taxon>
        <taxon>Orbiliomycetes</taxon>
        <taxon>Orbiliales</taxon>
        <taxon>Orbiliaceae</taxon>
        <taxon>Orbilia</taxon>
    </lineage>
</organism>
<dbReference type="EMBL" id="JAVHJO010000004">
    <property type="protein sequence ID" value="KAK6540905.1"/>
    <property type="molecule type" value="Genomic_DNA"/>
</dbReference>
<proteinExistence type="predicted"/>
<keyword evidence="2" id="KW-1185">Reference proteome</keyword>
<dbReference type="InterPro" id="IPR043136">
    <property type="entry name" value="B30.2/SPRY_sf"/>
</dbReference>
<comment type="caution">
    <text evidence="1">The sequence shown here is derived from an EMBL/GenBank/DDBJ whole genome shotgun (WGS) entry which is preliminary data.</text>
</comment>
<dbReference type="Proteomes" id="UP001365542">
    <property type="component" value="Unassembled WGS sequence"/>
</dbReference>
<accession>A0AAV9XFM6</accession>
<sequence length="343" mass="36125">MQGEASTSSAPKAIATPSTYADSERYFISSGKQFQFHKIPTTNYRLAQTAESIKTKGTLWQLNPSAADDSTTNTTWDVYSNLPIFAARYDSPLVSGVDSKTIYWEFEITSLGYEGKDASIAFGFLVKDTGSETVAANPTGSLRNHELAGAPTSLSGPSLLWNSTDGGVYFNGTKISTEGYTANVGDTVGLGITFQFDPAVPMVQTRDVNDNPNAKSSKFSKAVDSRGNKTTRIAEVADLVACPTKTFVTINGEEKEFEGDGAREFFRGLTDVFPVLVVSGPGVGGKVRIGEAVKFGGDGGVADAQLAAKGNAAKGNFKKSKWSKIFKPAGGGGWTGGVGVLGT</sequence>
<dbReference type="AlphaFoldDB" id="A0AAV9XFM6"/>
<evidence type="ECO:0000313" key="2">
    <source>
        <dbReference type="Proteomes" id="UP001365542"/>
    </source>
</evidence>
<gene>
    <name evidence="1" type="ORF">TWF694_008289</name>
</gene>
<name>A0AAV9XFM6_9PEZI</name>
<protein>
    <recommendedName>
        <fullName evidence="3">Concanavalin A-like lectin/glucanase</fullName>
    </recommendedName>
</protein>
<evidence type="ECO:0000313" key="1">
    <source>
        <dbReference type="EMBL" id="KAK6540905.1"/>
    </source>
</evidence>
<evidence type="ECO:0008006" key="3">
    <source>
        <dbReference type="Google" id="ProtNLM"/>
    </source>
</evidence>